<dbReference type="HOGENOM" id="CLU_1251873_0_0_1"/>
<evidence type="ECO:0000313" key="5">
    <source>
        <dbReference type="Proteomes" id="UP000015101"/>
    </source>
</evidence>
<organism evidence="4 5">
    <name type="scientific">Helobdella robusta</name>
    <name type="common">Californian leech</name>
    <dbReference type="NCBI Taxonomy" id="6412"/>
    <lineage>
        <taxon>Eukaryota</taxon>
        <taxon>Metazoa</taxon>
        <taxon>Spiralia</taxon>
        <taxon>Lophotrochozoa</taxon>
        <taxon>Annelida</taxon>
        <taxon>Clitellata</taxon>
        <taxon>Hirudinea</taxon>
        <taxon>Rhynchobdellida</taxon>
        <taxon>Glossiphoniidae</taxon>
        <taxon>Helobdella</taxon>
    </lineage>
</organism>
<dbReference type="EMBL" id="AMQM01001539">
    <property type="status" value="NOT_ANNOTATED_CDS"/>
    <property type="molecule type" value="Genomic_DNA"/>
</dbReference>
<dbReference type="EMBL" id="KB097571">
    <property type="protein sequence ID" value="ESN94274.1"/>
    <property type="molecule type" value="Genomic_DNA"/>
</dbReference>
<dbReference type="CTD" id="20200364"/>
<keyword evidence="5" id="KW-1185">Reference proteome</keyword>
<name>T1EUW4_HELRO</name>
<dbReference type="InterPro" id="IPR018247">
    <property type="entry name" value="EF_Hand_1_Ca_BS"/>
</dbReference>
<dbReference type="KEGG" id="hro:HELRODRAFT_164082"/>
<reference evidence="3 5" key="2">
    <citation type="journal article" date="2013" name="Nature">
        <title>Insights into bilaterian evolution from three spiralian genomes.</title>
        <authorList>
            <person name="Simakov O."/>
            <person name="Marletaz F."/>
            <person name="Cho S.J."/>
            <person name="Edsinger-Gonzales E."/>
            <person name="Havlak P."/>
            <person name="Hellsten U."/>
            <person name="Kuo D.H."/>
            <person name="Larsson T."/>
            <person name="Lv J."/>
            <person name="Arendt D."/>
            <person name="Savage R."/>
            <person name="Osoegawa K."/>
            <person name="de Jong P."/>
            <person name="Grimwood J."/>
            <person name="Chapman J.A."/>
            <person name="Shapiro H."/>
            <person name="Aerts A."/>
            <person name="Otillar R.P."/>
            <person name="Terry A.Y."/>
            <person name="Boore J.L."/>
            <person name="Grigoriev I.V."/>
            <person name="Lindberg D.R."/>
            <person name="Seaver E.C."/>
            <person name="Weisblat D.A."/>
            <person name="Putnam N.H."/>
            <person name="Rokhsar D.S."/>
        </authorList>
    </citation>
    <scope>NUCLEOTIDE SEQUENCE</scope>
</reference>
<protein>
    <recommendedName>
        <fullName evidence="2">EF-hand domain-containing protein</fullName>
    </recommendedName>
</protein>
<proteinExistence type="predicted"/>
<keyword evidence="1" id="KW-0106">Calcium</keyword>
<dbReference type="SUPFAM" id="SSF47473">
    <property type="entry name" value="EF-hand"/>
    <property type="match status" value="1"/>
</dbReference>
<dbReference type="Gene3D" id="1.10.238.10">
    <property type="entry name" value="EF-hand"/>
    <property type="match status" value="1"/>
</dbReference>
<dbReference type="InterPro" id="IPR002048">
    <property type="entry name" value="EF_hand_dom"/>
</dbReference>
<dbReference type="RefSeq" id="XP_009027374.1">
    <property type="nucleotide sequence ID" value="XM_009029126.1"/>
</dbReference>
<dbReference type="EnsemblMetazoa" id="HelroT164082">
    <property type="protein sequence ID" value="HelroP164082"/>
    <property type="gene ID" value="HelroG164082"/>
</dbReference>
<reference evidence="5" key="1">
    <citation type="submission" date="2012-12" db="EMBL/GenBank/DDBJ databases">
        <authorList>
            <person name="Hellsten U."/>
            <person name="Grimwood J."/>
            <person name="Chapman J.A."/>
            <person name="Shapiro H."/>
            <person name="Aerts A."/>
            <person name="Otillar R.P."/>
            <person name="Terry A.Y."/>
            <person name="Boore J.L."/>
            <person name="Simakov O."/>
            <person name="Marletaz F."/>
            <person name="Cho S.-J."/>
            <person name="Edsinger-Gonzales E."/>
            <person name="Havlak P."/>
            <person name="Kuo D.-H."/>
            <person name="Larsson T."/>
            <person name="Lv J."/>
            <person name="Arendt D."/>
            <person name="Savage R."/>
            <person name="Osoegawa K."/>
            <person name="de Jong P."/>
            <person name="Lindberg D.R."/>
            <person name="Seaver E.C."/>
            <person name="Weisblat D.A."/>
            <person name="Putnam N.H."/>
            <person name="Grigoriev I.V."/>
            <person name="Rokhsar D.S."/>
        </authorList>
    </citation>
    <scope>NUCLEOTIDE SEQUENCE</scope>
</reference>
<evidence type="ECO:0000313" key="3">
    <source>
        <dbReference type="EMBL" id="ESN94274.1"/>
    </source>
</evidence>
<dbReference type="GO" id="GO:0005509">
    <property type="term" value="F:calcium ion binding"/>
    <property type="evidence" value="ECO:0007669"/>
    <property type="project" value="InterPro"/>
</dbReference>
<feature type="domain" description="EF-hand" evidence="2">
    <location>
        <begin position="117"/>
        <end position="152"/>
    </location>
</feature>
<dbReference type="Proteomes" id="UP000015101">
    <property type="component" value="Unassembled WGS sequence"/>
</dbReference>
<evidence type="ECO:0000259" key="2">
    <source>
        <dbReference type="PROSITE" id="PS50222"/>
    </source>
</evidence>
<evidence type="ECO:0000313" key="4">
    <source>
        <dbReference type="EnsemblMetazoa" id="HelroP164082"/>
    </source>
</evidence>
<dbReference type="AlphaFoldDB" id="T1EUW4"/>
<evidence type="ECO:0000256" key="1">
    <source>
        <dbReference type="ARBA" id="ARBA00022837"/>
    </source>
</evidence>
<dbReference type="PROSITE" id="PS50222">
    <property type="entry name" value="EF_HAND_2"/>
    <property type="match status" value="1"/>
</dbReference>
<gene>
    <name evidence="4" type="primary">20200364</name>
    <name evidence="3" type="ORF">HELRODRAFT_164082</name>
</gene>
<sequence length="221" mass="24979">MLNEENVERVAVLISCGEKEQLIGVPQLENGAGSTIAKSVYSELGKWGALYKIQAMSFDTTAVNSGRIKENIVFAAHGAFHHARTELRRYLKRNVDLDNFMAVFLSKEETLDGILPNDFHQLKQMFLLIDANGDGVISLEEIDNTSIKDYVERYFTSHTKLTDDYTYHINIKHAVESNSDTLIVLCPAKQHEFTGRNLRTFLLSSVMLDVSVVEYVKFLVT</sequence>
<dbReference type="InterPro" id="IPR011992">
    <property type="entry name" value="EF-hand-dom_pair"/>
</dbReference>
<reference evidence="4" key="3">
    <citation type="submission" date="2015-06" db="UniProtKB">
        <authorList>
            <consortium name="EnsemblMetazoa"/>
        </authorList>
    </citation>
    <scope>IDENTIFICATION</scope>
</reference>
<dbReference type="GeneID" id="20200364"/>
<dbReference type="PROSITE" id="PS00018">
    <property type="entry name" value="EF_HAND_1"/>
    <property type="match status" value="1"/>
</dbReference>
<dbReference type="OrthoDB" id="7993676at2759"/>
<accession>T1EUW4</accession>
<dbReference type="InParanoid" id="T1EUW4"/>